<evidence type="ECO:0000313" key="11">
    <source>
        <dbReference type="Proteomes" id="UP000563820"/>
    </source>
</evidence>
<dbReference type="EMBL" id="JACATF010000031">
    <property type="protein sequence ID" value="NWK08043.1"/>
    <property type="molecule type" value="Genomic_DNA"/>
</dbReference>
<name>A0A7K4M9R9_9ARCH</name>
<evidence type="ECO:0000313" key="12">
    <source>
        <dbReference type="Proteomes" id="UP000587702"/>
    </source>
</evidence>
<proteinExistence type="predicted"/>
<accession>A0A7K4M9R9</accession>
<reference evidence="1" key="2">
    <citation type="submission" date="2020-06" db="EMBL/GenBank/DDBJ databases">
        <authorList>
            <person name="Wang Y."/>
        </authorList>
    </citation>
    <scope>NUCLEOTIDE SEQUENCE</scope>
    <source>
        <strain evidence="5">D1a</strain>
        <strain evidence="1">L14</strain>
        <strain evidence="6">L19a</strain>
        <strain evidence="4">T1C4</strain>
        <strain evidence="2">T1L11</strain>
        <strain evidence="3">T3L1</strain>
    </source>
</reference>
<dbReference type="Gene3D" id="3.30.530.20">
    <property type="match status" value="1"/>
</dbReference>
<evidence type="ECO:0000313" key="1">
    <source>
        <dbReference type="EMBL" id="NWJ20801.1"/>
    </source>
</evidence>
<gene>
    <name evidence="4" type="ORF">HX847_06525</name>
    <name evidence="2" type="ORF">HX848_07090</name>
    <name evidence="5" type="ORF">HX852_05535</name>
    <name evidence="6" type="ORF">HX853_07545</name>
    <name evidence="3" type="ORF">HX854_06665</name>
    <name evidence="1" type="ORF">HX860_07040</name>
</gene>
<evidence type="ECO:0000313" key="5">
    <source>
        <dbReference type="EMBL" id="NWK09227.1"/>
    </source>
</evidence>
<evidence type="ECO:0000313" key="3">
    <source>
        <dbReference type="EMBL" id="NWJ84389.1"/>
    </source>
</evidence>
<dbReference type="Proteomes" id="UP000563820">
    <property type="component" value="Unassembled WGS sequence"/>
</dbReference>
<evidence type="ECO:0000313" key="7">
    <source>
        <dbReference type="Proteomes" id="UP000520052"/>
    </source>
</evidence>
<dbReference type="Proteomes" id="UP000559282">
    <property type="component" value="Unassembled WGS sequence"/>
</dbReference>
<evidence type="ECO:0000313" key="2">
    <source>
        <dbReference type="EMBL" id="NWJ29127.1"/>
    </source>
</evidence>
<organism evidence="1 12">
    <name type="scientific">Marine Group I thaumarchaeote</name>
    <dbReference type="NCBI Taxonomy" id="2511932"/>
    <lineage>
        <taxon>Archaea</taxon>
        <taxon>Nitrososphaerota</taxon>
        <taxon>Marine Group I</taxon>
    </lineage>
</organism>
<reference evidence="7 8" key="1">
    <citation type="journal article" date="2019" name="Environ. Microbiol.">
        <title>Genomics insights into ecotype formation of ammonia-oxidizing archaea in the deep ocean.</title>
        <authorList>
            <person name="Wang Y."/>
            <person name="Huang J.M."/>
            <person name="Cui G.J."/>
            <person name="Nunoura T."/>
            <person name="Takaki Y."/>
            <person name="Li W.L."/>
            <person name="Li J."/>
            <person name="Gao Z.M."/>
            <person name="Takai K."/>
            <person name="Zhang A.Q."/>
            <person name="Stepanauskas R."/>
        </authorList>
    </citation>
    <scope>NUCLEOTIDE SEQUENCE [LARGE SCALE GENOMIC DNA]</scope>
    <source>
        <strain evidence="5 9">D1a</strain>
        <strain evidence="1 12">L14</strain>
        <strain evidence="6 8">L19a</strain>
        <strain evidence="4 10">T1C4</strain>
        <strain evidence="2 11">T1L11</strain>
        <strain evidence="3 7">T3L1</strain>
    </source>
</reference>
<dbReference type="AlphaFoldDB" id="A0A7K4M9R9"/>
<dbReference type="EMBL" id="JACATC010000008">
    <property type="protein sequence ID" value="NWJ84389.1"/>
    <property type="molecule type" value="Genomic_DNA"/>
</dbReference>
<comment type="caution">
    <text evidence="1">The sequence shown here is derived from an EMBL/GenBank/DDBJ whole genome shotgun (WGS) entry which is preliminary data.</text>
</comment>
<dbReference type="EMBL" id="JACATE010000013">
    <property type="protein sequence ID" value="NWJ29127.1"/>
    <property type="molecule type" value="Genomic_DNA"/>
</dbReference>
<dbReference type="Proteomes" id="UP000549797">
    <property type="component" value="Unassembled WGS sequence"/>
</dbReference>
<dbReference type="Proteomes" id="UP000587702">
    <property type="component" value="Unassembled WGS sequence"/>
</dbReference>
<dbReference type="EMBL" id="JACATJ010000008">
    <property type="protein sequence ID" value="NWK09227.1"/>
    <property type="molecule type" value="Genomic_DNA"/>
</dbReference>
<evidence type="ECO:0000313" key="6">
    <source>
        <dbReference type="EMBL" id="NWK14464.1"/>
    </source>
</evidence>
<dbReference type="EMBL" id="JACATG010000018">
    <property type="protein sequence ID" value="NWK14464.1"/>
    <property type="molecule type" value="Genomic_DNA"/>
</dbReference>
<sequence length="132" mass="14910">MLDLYTVTRSGTLSVIVKKKTGDVFDAILQIPPKLITDAKMSDDGWWSFSSLYGKSRLKFNENKSLGILDHQYIDEESSWNVPMRVVASGDFSEVVITLNKPDELSDNQFDQRISEISEMIVTMKNIIESGT</sequence>
<evidence type="ECO:0000313" key="8">
    <source>
        <dbReference type="Proteomes" id="UP000535457"/>
    </source>
</evidence>
<dbReference type="Proteomes" id="UP000535457">
    <property type="component" value="Unassembled WGS sequence"/>
</dbReference>
<dbReference type="SUPFAM" id="SSF55961">
    <property type="entry name" value="Bet v1-like"/>
    <property type="match status" value="1"/>
</dbReference>
<evidence type="ECO:0000313" key="9">
    <source>
        <dbReference type="Proteomes" id="UP000549797"/>
    </source>
</evidence>
<dbReference type="InterPro" id="IPR023393">
    <property type="entry name" value="START-like_dom_sf"/>
</dbReference>
<dbReference type="Proteomes" id="UP000520052">
    <property type="component" value="Unassembled WGS sequence"/>
</dbReference>
<protein>
    <submittedName>
        <fullName evidence="1">Uncharacterized protein</fullName>
    </submittedName>
</protein>
<evidence type="ECO:0000313" key="4">
    <source>
        <dbReference type="EMBL" id="NWK08043.1"/>
    </source>
</evidence>
<dbReference type="EMBL" id="JACATI010000010">
    <property type="protein sequence ID" value="NWJ20801.1"/>
    <property type="molecule type" value="Genomic_DNA"/>
</dbReference>
<evidence type="ECO:0000313" key="10">
    <source>
        <dbReference type="Proteomes" id="UP000559282"/>
    </source>
</evidence>